<feature type="region of interest" description="Disordered" evidence="3">
    <location>
        <begin position="527"/>
        <end position="567"/>
    </location>
</feature>
<dbReference type="Proteomes" id="UP001597417">
    <property type="component" value="Unassembled WGS sequence"/>
</dbReference>
<dbReference type="InterPro" id="IPR017850">
    <property type="entry name" value="Alkaline_phosphatase_core_sf"/>
</dbReference>
<dbReference type="InterPro" id="IPR007312">
    <property type="entry name" value="Phosphoesterase"/>
</dbReference>
<dbReference type="EMBL" id="JBHUKR010000006">
    <property type="protein sequence ID" value="MFD2416987.1"/>
    <property type="molecule type" value="Genomic_DNA"/>
</dbReference>
<evidence type="ECO:0000256" key="2">
    <source>
        <dbReference type="ARBA" id="ARBA00023026"/>
    </source>
</evidence>
<feature type="compositionally biased region" description="Basic and acidic residues" evidence="3">
    <location>
        <begin position="527"/>
        <end position="550"/>
    </location>
</feature>
<sequence>MAFALSGRKRLLLAAGALVTAAGVAVTVTTFGGADAQPRPPLQAQHAEWLHTETPIKHVVVIFGENISFDHYFGTYPKAANTDGTPFTAAKGTPKVDGLTPDLLTHNPNAYNPKRLGPDHAMTCDQDHSYGKEQLAFNGGKMDKFVENTETDKCSGQPVLFGEPGLVMDYYDGNTVTGLWNYAQNYAMSDNSFNTVFGPSTPGAINLISGQTHGVRAVNPVSHEPATDSYVVASPDAHGVGTVINDPDPAWDDCSDKNHTATQNLGAMDGRNIGDLLNERHVTWGWFQGGFRPTGTANGFAVCGQSHTNVGGNKVVDYSPHHEPFQYYKSTANEKHLPPTSVAAIGQTDQANHQYDISDFDDALKAGNTPAVSFLKAPEYQDGHAGYSDPLDEQQFIVNEINKIQQSKDWASTAIVLAYDDSDGWYDHVAPKIVNGSHDQAQDAAVCTAEKTSLGGYADRCGYGPRLPLLVVSPFAKTNFVDHTRTDQTSILRFIEDNWSTGRIGDSSYDERAGELTNMLDLCGGDDGHPHADVSDEHHHGGGCDGDHRNGPAPAVTLDPNTGAVVH</sequence>
<protein>
    <submittedName>
        <fullName evidence="4">Phospholipase C</fullName>
    </submittedName>
</protein>
<evidence type="ECO:0000256" key="1">
    <source>
        <dbReference type="ARBA" id="ARBA00022801"/>
    </source>
</evidence>
<gene>
    <name evidence="4" type="ORF">ACFSXZ_11705</name>
</gene>
<keyword evidence="1" id="KW-0378">Hydrolase</keyword>
<dbReference type="RefSeq" id="WP_378264272.1">
    <property type="nucleotide sequence ID" value="NZ_JBHUKR010000006.1"/>
</dbReference>
<dbReference type="PANTHER" id="PTHR31956">
    <property type="entry name" value="NON-SPECIFIC PHOSPHOLIPASE C4-RELATED"/>
    <property type="match status" value="1"/>
</dbReference>
<evidence type="ECO:0000256" key="3">
    <source>
        <dbReference type="SAM" id="MobiDB-lite"/>
    </source>
</evidence>
<dbReference type="CDD" id="cd16013">
    <property type="entry name" value="AcpA"/>
    <property type="match status" value="1"/>
</dbReference>
<organism evidence="4 5">
    <name type="scientific">Amycolatopsis pigmentata</name>
    <dbReference type="NCBI Taxonomy" id="450801"/>
    <lineage>
        <taxon>Bacteria</taxon>
        <taxon>Bacillati</taxon>
        <taxon>Actinomycetota</taxon>
        <taxon>Actinomycetes</taxon>
        <taxon>Pseudonocardiales</taxon>
        <taxon>Pseudonocardiaceae</taxon>
        <taxon>Amycolatopsis</taxon>
    </lineage>
</organism>
<keyword evidence="5" id="KW-1185">Reference proteome</keyword>
<reference evidence="5" key="1">
    <citation type="journal article" date="2019" name="Int. J. Syst. Evol. Microbiol.">
        <title>The Global Catalogue of Microorganisms (GCM) 10K type strain sequencing project: providing services to taxonomists for standard genome sequencing and annotation.</title>
        <authorList>
            <consortium name="The Broad Institute Genomics Platform"/>
            <consortium name="The Broad Institute Genome Sequencing Center for Infectious Disease"/>
            <person name="Wu L."/>
            <person name="Ma J."/>
        </authorList>
    </citation>
    <scope>NUCLEOTIDE SEQUENCE [LARGE SCALE GENOMIC DNA]</scope>
    <source>
        <strain evidence="5">CGMCC 4.7645</strain>
    </source>
</reference>
<keyword evidence="2" id="KW-0843">Virulence</keyword>
<evidence type="ECO:0000313" key="5">
    <source>
        <dbReference type="Proteomes" id="UP001597417"/>
    </source>
</evidence>
<evidence type="ECO:0000313" key="4">
    <source>
        <dbReference type="EMBL" id="MFD2416987.1"/>
    </source>
</evidence>
<dbReference type="Pfam" id="PF04185">
    <property type="entry name" value="Phosphoesterase"/>
    <property type="match status" value="1"/>
</dbReference>
<comment type="caution">
    <text evidence="4">The sequence shown here is derived from an EMBL/GenBank/DDBJ whole genome shotgun (WGS) entry which is preliminary data.</text>
</comment>
<name>A0ABW5FT18_9PSEU</name>
<dbReference type="Gene3D" id="3.40.720.10">
    <property type="entry name" value="Alkaline Phosphatase, subunit A"/>
    <property type="match status" value="2"/>
</dbReference>
<accession>A0ABW5FT18</accession>
<dbReference type="PANTHER" id="PTHR31956:SF1">
    <property type="entry name" value="NON-SPECIFIC PHOSPHOLIPASE C1"/>
    <property type="match status" value="1"/>
</dbReference>
<proteinExistence type="predicted"/>